<accession>A0A932LZY5</accession>
<feature type="transmembrane region" description="Helical" evidence="1">
    <location>
        <begin position="228"/>
        <end position="247"/>
    </location>
</feature>
<keyword evidence="1" id="KW-0812">Transmembrane</keyword>
<proteinExistence type="predicted"/>
<feature type="transmembrane region" description="Helical" evidence="1">
    <location>
        <begin position="291"/>
        <end position="316"/>
    </location>
</feature>
<name>A0A932LZY5_UNCTE</name>
<feature type="transmembrane region" description="Helical" evidence="1">
    <location>
        <begin position="188"/>
        <end position="207"/>
    </location>
</feature>
<dbReference type="InterPro" id="IPR018710">
    <property type="entry name" value="DUF2232"/>
</dbReference>
<dbReference type="Proteomes" id="UP000741360">
    <property type="component" value="Unassembled WGS sequence"/>
</dbReference>
<evidence type="ECO:0000256" key="1">
    <source>
        <dbReference type="SAM" id="Phobius"/>
    </source>
</evidence>
<evidence type="ECO:0000313" key="3">
    <source>
        <dbReference type="Proteomes" id="UP000741360"/>
    </source>
</evidence>
<dbReference type="PANTHER" id="PTHR41324:SF1">
    <property type="entry name" value="DUF2232 DOMAIN-CONTAINING PROTEIN"/>
    <property type="match status" value="1"/>
</dbReference>
<comment type="caution">
    <text evidence="2">The sequence shown here is derived from an EMBL/GenBank/DDBJ whole genome shotgun (WGS) entry which is preliminary data.</text>
</comment>
<feature type="transmembrane region" description="Helical" evidence="1">
    <location>
        <begin position="259"/>
        <end position="279"/>
    </location>
</feature>
<dbReference type="Pfam" id="PF09991">
    <property type="entry name" value="DUF2232"/>
    <property type="match status" value="1"/>
</dbReference>
<sequence length="323" mass="35359">MSGIFPSAKWPVGHPLSLAMAGGLSVLLFRSPLLLPGLGIFLSLLTPLPLLYLHVRRGAAAGVLTTAFASAAAYLWGGIDSAILFVMEYGMLALIIGEGVRRKRAPAAVLTAGVVFPFLVGFGALAVFLWVSRLDPITFAREQVDAVVQMSLELYQRMGMTPEQVEGVREQAAEAARFFLRALPALGVIWYSSVAFLNYGLLRFLWLHPKVGYPDGGQTLLSHSLKSWHAPDFVVWGLIASGFALLVPVDPVRIAGLNGLIIFLLIYLLQGLGILSSLFDRWGSPRILRVICYFFLLGTPWGVVLLAILGIFDIWMDPRKLRR</sequence>
<evidence type="ECO:0000313" key="2">
    <source>
        <dbReference type="EMBL" id="MBI3014095.1"/>
    </source>
</evidence>
<feature type="transmembrane region" description="Helical" evidence="1">
    <location>
        <begin position="107"/>
        <end position="131"/>
    </location>
</feature>
<feature type="transmembrane region" description="Helical" evidence="1">
    <location>
        <begin position="33"/>
        <end position="52"/>
    </location>
</feature>
<feature type="transmembrane region" description="Helical" evidence="1">
    <location>
        <begin position="59"/>
        <end position="76"/>
    </location>
</feature>
<dbReference type="AlphaFoldDB" id="A0A932LZY5"/>
<reference evidence="2" key="1">
    <citation type="submission" date="2020-07" db="EMBL/GenBank/DDBJ databases">
        <title>Huge and variable diversity of episymbiotic CPR bacteria and DPANN archaea in groundwater ecosystems.</title>
        <authorList>
            <person name="He C.Y."/>
            <person name="Keren R."/>
            <person name="Whittaker M."/>
            <person name="Farag I.F."/>
            <person name="Doudna J."/>
            <person name="Cate J.H.D."/>
            <person name="Banfield J.F."/>
        </authorList>
    </citation>
    <scope>NUCLEOTIDE SEQUENCE</scope>
    <source>
        <strain evidence="2">NC_groundwater_717_Ag_S-0.2um_59_8</strain>
    </source>
</reference>
<protein>
    <submittedName>
        <fullName evidence="2">DUF2232 domain-containing protein</fullName>
    </submittedName>
</protein>
<dbReference type="PANTHER" id="PTHR41324">
    <property type="entry name" value="MEMBRANE PROTEIN-RELATED"/>
    <property type="match status" value="1"/>
</dbReference>
<gene>
    <name evidence="2" type="ORF">HYY65_03290</name>
</gene>
<organism evidence="2 3">
    <name type="scientific">Tectimicrobiota bacterium</name>
    <dbReference type="NCBI Taxonomy" id="2528274"/>
    <lineage>
        <taxon>Bacteria</taxon>
        <taxon>Pseudomonadati</taxon>
        <taxon>Nitrospinota/Tectimicrobiota group</taxon>
        <taxon>Candidatus Tectimicrobiota</taxon>
    </lineage>
</organism>
<keyword evidence="1" id="KW-0472">Membrane</keyword>
<dbReference type="EMBL" id="JACPSX010000054">
    <property type="protein sequence ID" value="MBI3014095.1"/>
    <property type="molecule type" value="Genomic_DNA"/>
</dbReference>
<keyword evidence="1" id="KW-1133">Transmembrane helix</keyword>